<evidence type="ECO:0000313" key="1">
    <source>
        <dbReference type="EMBL" id="CAB9524563.1"/>
    </source>
</evidence>
<protein>
    <submittedName>
        <fullName evidence="1">Uncharacterized protein</fullName>
    </submittedName>
</protein>
<dbReference type="Proteomes" id="UP001153069">
    <property type="component" value="Unassembled WGS sequence"/>
</dbReference>
<dbReference type="AlphaFoldDB" id="A0A9N8HVU9"/>
<reference evidence="1" key="1">
    <citation type="submission" date="2020-06" db="EMBL/GenBank/DDBJ databases">
        <authorList>
            <consortium name="Plant Systems Biology data submission"/>
        </authorList>
    </citation>
    <scope>NUCLEOTIDE SEQUENCE</scope>
    <source>
        <strain evidence="1">D6</strain>
    </source>
</reference>
<proteinExistence type="predicted"/>
<sequence>MTTPSQFNVKYLPTKQDIHSDYENLDGSSRLLPEILATAIFDGNREILGEPTSYEDSENKTSLKKNINTACKPEWKRLEDEMFRVCRGLGMNPIHCKSHRPVSELKKSLDATNPLHSAFQKFTCTQRNFVSGESTYGFCNSCYKLDKDIPLGEICMQPIIQYKLMHDPPSSDDTICPKIEVLAIYFHRCPTEAAQDRPYASVLPKNGGSGIFSTSCNRTAIVGTTYDKILHTTLEINSDDDTPEFWTSVNHGSDSYGVDDRVMTRLASSDTEHGFDNTAQSKQDHVDHLAAHQNMIYKSILVLLNATGNAFEFSLKGFAHSRYYWPPTSALANEGSNIF</sequence>
<dbReference type="EMBL" id="CAICTM010001551">
    <property type="protein sequence ID" value="CAB9524563.1"/>
    <property type="molecule type" value="Genomic_DNA"/>
</dbReference>
<evidence type="ECO:0000313" key="2">
    <source>
        <dbReference type="Proteomes" id="UP001153069"/>
    </source>
</evidence>
<name>A0A9N8HVU9_9STRA</name>
<accession>A0A9N8HVU9</accession>
<gene>
    <name evidence="1" type="ORF">SEMRO_1553_G281910.1</name>
</gene>
<organism evidence="1 2">
    <name type="scientific">Seminavis robusta</name>
    <dbReference type="NCBI Taxonomy" id="568900"/>
    <lineage>
        <taxon>Eukaryota</taxon>
        <taxon>Sar</taxon>
        <taxon>Stramenopiles</taxon>
        <taxon>Ochrophyta</taxon>
        <taxon>Bacillariophyta</taxon>
        <taxon>Bacillariophyceae</taxon>
        <taxon>Bacillariophycidae</taxon>
        <taxon>Naviculales</taxon>
        <taxon>Naviculaceae</taxon>
        <taxon>Seminavis</taxon>
    </lineage>
</organism>
<comment type="caution">
    <text evidence="1">The sequence shown here is derived from an EMBL/GenBank/DDBJ whole genome shotgun (WGS) entry which is preliminary data.</text>
</comment>
<keyword evidence="2" id="KW-1185">Reference proteome</keyword>